<dbReference type="OrthoDB" id="3677453at2"/>
<dbReference type="GO" id="GO:0055085">
    <property type="term" value="P:transmembrane transport"/>
    <property type="evidence" value="ECO:0007669"/>
    <property type="project" value="InterPro"/>
</dbReference>
<keyword evidence="5" id="KW-1003">Cell membrane</keyword>
<dbReference type="SUPFAM" id="SSF52540">
    <property type="entry name" value="P-loop containing nucleoside triphosphate hydrolases"/>
    <property type="match status" value="1"/>
</dbReference>
<comment type="subcellular location">
    <subcellularLocation>
        <location evidence="13">Cell membrane</location>
        <topology evidence="13">Multi-pass membrane protein</topology>
    </subcellularLocation>
    <subcellularLocation>
        <location evidence="2">Cell membrane</location>
        <topology evidence="2">Peripheral membrane protein</topology>
    </subcellularLocation>
    <subcellularLocation>
        <location evidence="1">Membrane</location>
        <topology evidence="1">Multi-pass membrane protein</topology>
    </subcellularLocation>
</comment>
<evidence type="ECO:0000256" key="2">
    <source>
        <dbReference type="ARBA" id="ARBA00004202"/>
    </source>
</evidence>
<dbReference type="AlphaFoldDB" id="A0A7C9HJN9"/>
<dbReference type="PROSITE" id="PS50893">
    <property type="entry name" value="ABC_TRANSPORTER_2"/>
    <property type="match status" value="1"/>
</dbReference>
<keyword evidence="7 13" id="KW-0812">Transmembrane</keyword>
<evidence type="ECO:0000256" key="9">
    <source>
        <dbReference type="ARBA" id="ARBA00022840"/>
    </source>
</evidence>
<dbReference type="Pfam" id="PF00005">
    <property type="entry name" value="ABC_tran"/>
    <property type="match status" value="1"/>
</dbReference>
<dbReference type="InterPro" id="IPR003439">
    <property type="entry name" value="ABC_transporter-like_ATP-bd"/>
</dbReference>
<dbReference type="InterPro" id="IPR000515">
    <property type="entry name" value="MetI-like"/>
</dbReference>
<dbReference type="Gene3D" id="1.10.3720.10">
    <property type="entry name" value="MetI-like"/>
    <property type="match status" value="1"/>
</dbReference>
<feature type="transmembrane region" description="Helical" evidence="13">
    <location>
        <begin position="266"/>
        <end position="287"/>
    </location>
</feature>
<proteinExistence type="inferred from homology"/>
<dbReference type="Gene3D" id="3.40.50.300">
    <property type="entry name" value="P-loop containing nucleotide triphosphate hydrolases"/>
    <property type="match status" value="1"/>
</dbReference>
<dbReference type="PROSITE" id="PS00211">
    <property type="entry name" value="ABC_TRANSPORTER_1"/>
    <property type="match status" value="1"/>
</dbReference>
<feature type="region of interest" description="Disordered" evidence="14">
    <location>
        <begin position="577"/>
        <end position="599"/>
    </location>
</feature>
<dbReference type="InterPro" id="IPR017871">
    <property type="entry name" value="ABC_transporter-like_CS"/>
</dbReference>
<comment type="similarity">
    <text evidence="13">Belongs to the binding-protein-dependent transport system permease family.</text>
</comment>
<evidence type="ECO:0000256" key="14">
    <source>
        <dbReference type="SAM" id="MobiDB-lite"/>
    </source>
</evidence>
<evidence type="ECO:0000256" key="5">
    <source>
        <dbReference type="ARBA" id="ARBA00022475"/>
    </source>
</evidence>
<dbReference type="Proteomes" id="UP000480122">
    <property type="component" value="Unassembled WGS sequence"/>
</dbReference>
<dbReference type="RefSeq" id="WP_155843491.1">
    <property type="nucleotide sequence ID" value="NZ_BAAAIA010000008.1"/>
</dbReference>
<dbReference type="PANTHER" id="PTHR43297">
    <property type="entry name" value="OLIGOPEPTIDE TRANSPORT ATP-BINDING PROTEIN APPD"/>
    <property type="match status" value="1"/>
</dbReference>
<reference evidence="17 18" key="1">
    <citation type="submission" date="2019-11" db="EMBL/GenBank/DDBJ databases">
        <title>Agromyces kandeliae sp. nov., isolated from mangrove soil.</title>
        <authorList>
            <person name="Wang R."/>
        </authorList>
    </citation>
    <scope>NUCLEOTIDE SEQUENCE [LARGE SCALE GENOMIC DNA]</scope>
    <source>
        <strain evidence="17 18">JCM 11431</strain>
    </source>
</reference>
<feature type="transmembrane region" description="Helical" evidence="13">
    <location>
        <begin position="217"/>
        <end position="240"/>
    </location>
</feature>
<comment type="caution">
    <text evidence="17">The sequence shown here is derived from an EMBL/GenBank/DDBJ whole genome shotgun (WGS) entry which is preliminary data.</text>
</comment>
<feature type="transmembrane region" description="Helical" evidence="13">
    <location>
        <begin position="35"/>
        <end position="57"/>
    </location>
</feature>
<evidence type="ECO:0000256" key="4">
    <source>
        <dbReference type="ARBA" id="ARBA00022448"/>
    </source>
</evidence>
<keyword evidence="4 13" id="KW-0813">Transport</keyword>
<keyword evidence="8" id="KW-0547">Nucleotide-binding</keyword>
<dbReference type="PANTHER" id="PTHR43297:SF14">
    <property type="entry name" value="ATPASE AAA-TYPE CORE DOMAIN-CONTAINING PROTEIN"/>
    <property type="match status" value="1"/>
</dbReference>
<dbReference type="SMART" id="SM00382">
    <property type="entry name" value="AAA"/>
    <property type="match status" value="1"/>
</dbReference>
<dbReference type="Pfam" id="PF12911">
    <property type="entry name" value="OppC_N"/>
    <property type="match status" value="1"/>
</dbReference>
<dbReference type="InterPro" id="IPR050388">
    <property type="entry name" value="ABC_Ni/Peptide_Import"/>
</dbReference>
<dbReference type="PROSITE" id="PS50928">
    <property type="entry name" value="ABC_TM1"/>
    <property type="match status" value="1"/>
</dbReference>
<dbReference type="GO" id="GO:0016887">
    <property type="term" value="F:ATP hydrolysis activity"/>
    <property type="evidence" value="ECO:0007669"/>
    <property type="project" value="InterPro"/>
</dbReference>
<keyword evidence="10" id="KW-1278">Translocase</keyword>
<evidence type="ECO:0000259" key="16">
    <source>
        <dbReference type="PROSITE" id="PS50928"/>
    </source>
</evidence>
<dbReference type="InterPro" id="IPR025966">
    <property type="entry name" value="OppC_N"/>
</dbReference>
<dbReference type="GO" id="GO:0005886">
    <property type="term" value="C:plasma membrane"/>
    <property type="evidence" value="ECO:0007669"/>
    <property type="project" value="UniProtKB-SubCell"/>
</dbReference>
<dbReference type="Pfam" id="PF00528">
    <property type="entry name" value="BPD_transp_1"/>
    <property type="match status" value="1"/>
</dbReference>
<dbReference type="InterPro" id="IPR035906">
    <property type="entry name" value="MetI-like_sf"/>
</dbReference>
<keyword evidence="6" id="KW-0997">Cell inner membrane</keyword>
<dbReference type="GO" id="GO:0005524">
    <property type="term" value="F:ATP binding"/>
    <property type="evidence" value="ECO:0007669"/>
    <property type="project" value="UniProtKB-KW"/>
</dbReference>
<evidence type="ECO:0000256" key="13">
    <source>
        <dbReference type="RuleBase" id="RU363032"/>
    </source>
</evidence>
<dbReference type="InterPro" id="IPR003593">
    <property type="entry name" value="AAA+_ATPase"/>
</dbReference>
<sequence>MKDARLVTGHVSTVDQAHAASSRPRVFRRLLRNPAGLASLIFLVVISLAAVFAPLIMPHDPATIDIHAVLASPDATHWLGTDGSGRDVLSRLIAGGLVSLTAAALAVGVAAAIGIPSGLIAGYYGGFFADGATWIVNLLMALPGIVVLLAVRSVLGPSLWISMAIFGILMSPAFFRLVYAAVRSARSELFVEAAMVSGLRDSAIIARHVLGAVRGPIIVQTAILASITLAIQAGLGFLGFDDSTVPSWGGVLTDAFANIYRQPQLIIWPSIIIALTSVAFALLGNALRDELGRTTTRRRGAKGQVEQTSVTRSASLTPLEPGVLLRVAGLRIGYPNSDGMAEVVRGIDLEITRGSVHGLIGESGSGKTQTAWAILGLLPSTARVFAGSIQFDDVDLLDRSAVSGVRGRRIAYIPQEPISNLDPSFTVGSQLIEPLRSVLRMSKRQAIARSLELLARVGISDPERTFHSYPHEISGGMAQRVLIAGAVASNPDLLIADEPTTALDVTVQAEVLDLLREIQQDSGLSILLVTHNLGVVADICDHVSVMKTGQIVETGPVEQIFNHPSHEYTRELFGSLIDEDDVRPTPEPSPSRSDLAVTR</sequence>
<dbReference type="SUPFAM" id="SSF161098">
    <property type="entry name" value="MetI-like"/>
    <property type="match status" value="1"/>
</dbReference>
<feature type="domain" description="ABC transporter" evidence="15">
    <location>
        <begin position="325"/>
        <end position="573"/>
    </location>
</feature>
<organism evidence="17 18">
    <name type="scientific">Agromyces luteolus</name>
    <dbReference type="NCBI Taxonomy" id="88373"/>
    <lineage>
        <taxon>Bacteria</taxon>
        <taxon>Bacillati</taxon>
        <taxon>Actinomycetota</taxon>
        <taxon>Actinomycetes</taxon>
        <taxon>Micrococcales</taxon>
        <taxon>Microbacteriaceae</taxon>
        <taxon>Agromyces</taxon>
    </lineage>
</organism>
<evidence type="ECO:0000313" key="17">
    <source>
        <dbReference type="EMBL" id="MUN08621.1"/>
    </source>
</evidence>
<dbReference type="CDD" id="cd06261">
    <property type="entry name" value="TM_PBP2"/>
    <property type="match status" value="1"/>
</dbReference>
<feature type="transmembrane region" description="Helical" evidence="13">
    <location>
        <begin position="127"/>
        <end position="151"/>
    </location>
</feature>
<evidence type="ECO:0000256" key="7">
    <source>
        <dbReference type="ARBA" id="ARBA00022692"/>
    </source>
</evidence>
<evidence type="ECO:0000313" key="18">
    <source>
        <dbReference type="Proteomes" id="UP000480122"/>
    </source>
</evidence>
<protein>
    <submittedName>
        <fullName evidence="17">ATP-binding cassette domain-containing protein</fullName>
    </submittedName>
</protein>
<evidence type="ECO:0000259" key="15">
    <source>
        <dbReference type="PROSITE" id="PS50893"/>
    </source>
</evidence>
<evidence type="ECO:0000256" key="6">
    <source>
        <dbReference type="ARBA" id="ARBA00022519"/>
    </source>
</evidence>
<comment type="similarity">
    <text evidence="3">Belongs to the ABC transporter superfamily.</text>
</comment>
<evidence type="ECO:0000256" key="12">
    <source>
        <dbReference type="ARBA" id="ARBA00023136"/>
    </source>
</evidence>
<dbReference type="EMBL" id="WODA01000025">
    <property type="protein sequence ID" value="MUN08621.1"/>
    <property type="molecule type" value="Genomic_DNA"/>
</dbReference>
<gene>
    <name evidence="17" type="ORF">GLX25_16050</name>
</gene>
<feature type="domain" description="ABC transmembrane type-1" evidence="16">
    <location>
        <begin position="96"/>
        <end position="284"/>
    </location>
</feature>
<accession>A0A7C9HJN9</accession>
<keyword evidence="11 13" id="KW-1133">Transmembrane helix</keyword>
<name>A0A7C9HJN9_9MICO</name>
<evidence type="ECO:0000256" key="8">
    <source>
        <dbReference type="ARBA" id="ARBA00022741"/>
    </source>
</evidence>
<keyword evidence="12 13" id="KW-0472">Membrane</keyword>
<evidence type="ECO:0000256" key="3">
    <source>
        <dbReference type="ARBA" id="ARBA00005417"/>
    </source>
</evidence>
<evidence type="ECO:0000256" key="11">
    <source>
        <dbReference type="ARBA" id="ARBA00022989"/>
    </source>
</evidence>
<dbReference type="CDD" id="cd03257">
    <property type="entry name" value="ABC_NikE_OppD_transporters"/>
    <property type="match status" value="1"/>
</dbReference>
<dbReference type="InterPro" id="IPR027417">
    <property type="entry name" value="P-loop_NTPase"/>
</dbReference>
<feature type="transmembrane region" description="Helical" evidence="13">
    <location>
        <begin position="157"/>
        <end position="179"/>
    </location>
</feature>
<keyword evidence="9 17" id="KW-0067">ATP-binding</keyword>
<keyword evidence="18" id="KW-1185">Reference proteome</keyword>
<evidence type="ECO:0000256" key="10">
    <source>
        <dbReference type="ARBA" id="ARBA00022967"/>
    </source>
</evidence>
<evidence type="ECO:0000256" key="1">
    <source>
        <dbReference type="ARBA" id="ARBA00004141"/>
    </source>
</evidence>